<name>I1BIE5_RHIO9</name>
<dbReference type="SUPFAM" id="SSF46689">
    <property type="entry name" value="Homeodomain-like"/>
    <property type="match status" value="1"/>
</dbReference>
<dbReference type="eggNOG" id="ENOG502RZ4M">
    <property type="taxonomic scope" value="Eukaryota"/>
</dbReference>
<sequence>MFYIIRKYSFLAFFWYYSVGDNVILDGAMAAYKCRLHLYNFGTASNISISAYNLARHRVVPTSNMQPISEDLRNRIISCLKNGYSISKTVKTTGASRGTVQNVRKTIKNEVNSIKAGRPKLLSSKDDQYLVRLVTVKGQENAVEARNTLENDLQKVVSAQTVRRSLRRSGLTSFVKPQKPLLSEVNRRKRLEWALNHVDWTIEDWKRVIWSDETKVNRFGSDGKVYAWKQPNEKLKRRHVKQTVKHGGGSLMVWSCISWYGVGYIVDVGKNMDKSVYLSVLQDDLVKSMTGYCEENDLIMADFEFMQDNDPKHKSKIVSEWLSKQDFTTMEWPPQSPDLNPIENMWNTLKKRLFKQYDCPPASMDELCTRTFETWYEITEKKCQIYIKTMPQRCIDIIENKSLWINF</sequence>
<dbReference type="Pfam" id="PF01498">
    <property type="entry name" value="HTH_Tnp_Tc3_2"/>
    <property type="match status" value="1"/>
</dbReference>
<keyword evidence="4" id="KW-1185">Reference proteome</keyword>
<dbReference type="Gene3D" id="3.30.420.10">
    <property type="entry name" value="Ribonuclease H-like superfamily/Ribonuclease H"/>
    <property type="match status" value="1"/>
</dbReference>
<dbReference type="OMA" id="GGPIHLE"/>
<dbReference type="InParanoid" id="I1BIE5"/>
<dbReference type="InterPro" id="IPR036397">
    <property type="entry name" value="RNaseH_sf"/>
</dbReference>
<evidence type="ECO:0000259" key="2">
    <source>
        <dbReference type="Pfam" id="PF13358"/>
    </source>
</evidence>
<dbReference type="InterPro" id="IPR038717">
    <property type="entry name" value="Tc1-like_DDE_dom"/>
</dbReference>
<dbReference type="GO" id="GO:0003677">
    <property type="term" value="F:DNA binding"/>
    <property type="evidence" value="ECO:0007669"/>
    <property type="project" value="InterPro"/>
</dbReference>
<dbReference type="Pfam" id="PF13358">
    <property type="entry name" value="DDE_3"/>
    <property type="match status" value="1"/>
</dbReference>
<accession>I1BIE5</accession>
<dbReference type="VEuPathDB" id="FungiDB:RO3G_00679"/>
<proteinExistence type="predicted"/>
<organism evidence="3 4">
    <name type="scientific">Rhizopus delemar (strain RA 99-880 / ATCC MYA-4621 / FGSC 9543 / NRRL 43880)</name>
    <name type="common">Mucormycosis agent</name>
    <name type="synonym">Rhizopus arrhizus var. delemar</name>
    <dbReference type="NCBI Taxonomy" id="246409"/>
    <lineage>
        <taxon>Eukaryota</taxon>
        <taxon>Fungi</taxon>
        <taxon>Fungi incertae sedis</taxon>
        <taxon>Mucoromycota</taxon>
        <taxon>Mucoromycotina</taxon>
        <taxon>Mucoromycetes</taxon>
        <taxon>Mucorales</taxon>
        <taxon>Mucorineae</taxon>
        <taxon>Rhizopodaceae</taxon>
        <taxon>Rhizopus</taxon>
    </lineage>
</organism>
<feature type="domain" description="Tc1-like transposase DDE" evidence="2">
    <location>
        <begin position="208"/>
        <end position="355"/>
    </location>
</feature>
<evidence type="ECO:0008006" key="5">
    <source>
        <dbReference type="Google" id="ProtNLM"/>
    </source>
</evidence>
<feature type="domain" description="Transposase Tc1-like" evidence="1">
    <location>
        <begin position="128"/>
        <end position="199"/>
    </location>
</feature>
<dbReference type="EMBL" id="CH476732">
    <property type="protein sequence ID" value="EIE75975.1"/>
    <property type="molecule type" value="Genomic_DNA"/>
</dbReference>
<evidence type="ECO:0000259" key="1">
    <source>
        <dbReference type="Pfam" id="PF01498"/>
    </source>
</evidence>
<reference evidence="3 4" key="1">
    <citation type="journal article" date="2009" name="PLoS Genet.">
        <title>Genomic analysis of the basal lineage fungus Rhizopus oryzae reveals a whole-genome duplication.</title>
        <authorList>
            <person name="Ma L.-J."/>
            <person name="Ibrahim A.S."/>
            <person name="Skory C."/>
            <person name="Grabherr M.G."/>
            <person name="Burger G."/>
            <person name="Butler M."/>
            <person name="Elias M."/>
            <person name="Idnurm A."/>
            <person name="Lang B.F."/>
            <person name="Sone T."/>
            <person name="Abe A."/>
            <person name="Calvo S.E."/>
            <person name="Corrochano L.M."/>
            <person name="Engels R."/>
            <person name="Fu J."/>
            <person name="Hansberg W."/>
            <person name="Kim J.-M."/>
            <person name="Kodira C.D."/>
            <person name="Koehrsen M.J."/>
            <person name="Liu B."/>
            <person name="Miranda-Saavedra D."/>
            <person name="O'Leary S."/>
            <person name="Ortiz-Castellanos L."/>
            <person name="Poulter R."/>
            <person name="Rodriguez-Romero J."/>
            <person name="Ruiz-Herrera J."/>
            <person name="Shen Y.-Q."/>
            <person name="Zeng Q."/>
            <person name="Galagan J."/>
            <person name="Birren B.W."/>
            <person name="Cuomo C.A."/>
            <person name="Wickes B.L."/>
        </authorList>
    </citation>
    <scope>NUCLEOTIDE SEQUENCE [LARGE SCALE GENOMIC DNA]</scope>
    <source>
        <strain evidence="4">RA 99-880 / ATCC MYA-4621 / FGSC 9543 / NRRL 43880</strain>
    </source>
</reference>
<dbReference type="GO" id="GO:0015074">
    <property type="term" value="P:DNA integration"/>
    <property type="evidence" value="ECO:0007669"/>
    <property type="project" value="InterPro"/>
</dbReference>
<dbReference type="STRING" id="246409.I1BIE5"/>
<protein>
    <recommendedName>
        <fullName evidence="5">Tc1-like transposase DDE domain-containing protein</fullName>
    </recommendedName>
</protein>
<dbReference type="InterPro" id="IPR052338">
    <property type="entry name" value="Transposase_5"/>
</dbReference>
<dbReference type="AlphaFoldDB" id="I1BIE5"/>
<dbReference type="GO" id="GO:0006313">
    <property type="term" value="P:DNA transposition"/>
    <property type="evidence" value="ECO:0007669"/>
    <property type="project" value="InterPro"/>
</dbReference>
<dbReference type="PANTHER" id="PTHR23022">
    <property type="entry name" value="TRANSPOSABLE ELEMENT-RELATED"/>
    <property type="match status" value="1"/>
</dbReference>
<evidence type="ECO:0000313" key="3">
    <source>
        <dbReference type="EMBL" id="EIE75975.1"/>
    </source>
</evidence>
<dbReference type="InterPro" id="IPR009057">
    <property type="entry name" value="Homeodomain-like_sf"/>
</dbReference>
<gene>
    <name evidence="3" type="ORF">RO3G_00679</name>
</gene>
<evidence type="ECO:0000313" key="4">
    <source>
        <dbReference type="Proteomes" id="UP000009138"/>
    </source>
</evidence>
<dbReference type="GeneID" id="93607651"/>
<dbReference type="InterPro" id="IPR036388">
    <property type="entry name" value="WH-like_DNA-bd_sf"/>
</dbReference>
<dbReference type="RefSeq" id="XP_067511371.1">
    <property type="nucleotide sequence ID" value="XM_067655270.1"/>
</dbReference>
<dbReference type="Gene3D" id="1.10.10.10">
    <property type="entry name" value="Winged helix-like DNA-binding domain superfamily/Winged helix DNA-binding domain"/>
    <property type="match status" value="1"/>
</dbReference>
<dbReference type="Proteomes" id="UP000009138">
    <property type="component" value="Unassembled WGS sequence"/>
</dbReference>
<dbReference type="InterPro" id="IPR002492">
    <property type="entry name" value="Transposase_Tc1-like"/>
</dbReference>
<dbReference type="PANTHER" id="PTHR23022:SF134">
    <property type="entry name" value="TRANSPOSABLE ELEMENT TC1 TRANSPOSASE"/>
    <property type="match status" value="1"/>
</dbReference>